<evidence type="ECO:0000256" key="2">
    <source>
        <dbReference type="ARBA" id="ARBA00022691"/>
    </source>
</evidence>
<dbReference type="InterPro" id="IPR006638">
    <property type="entry name" value="Elp3/MiaA/NifB-like_rSAM"/>
</dbReference>
<evidence type="ECO:0000313" key="8">
    <source>
        <dbReference type="Proteomes" id="UP000680348"/>
    </source>
</evidence>
<organism evidence="7 8">
    <name type="scientific">Pseudaminobacter soli</name>
    <name type="common">ex Zhang et al. 2022</name>
    <dbReference type="NCBI Taxonomy" id="2831468"/>
    <lineage>
        <taxon>Bacteria</taxon>
        <taxon>Pseudomonadati</taxon>
        <taxon>Pseudomonadota</taxon>
        <taxon>Alphaproteobacteria</taxon>
        <taxon>Hyphomicrobiales</taxon>
        <taxon>Phyllobacteriaceae</taxon>
        <taxon>Pseudaminobacter</taxon>
    </lineage>
</organism>
<sequence>MKVALVNPRWSYEASIYFGCREPHLPLELGYSKSLLEKDGHELLMLDGQLQQFDNSELAERVAEFGPDMTVMTTAPTYLFWRCAPPELRIPAEFLNYLDDRGGRTVAVGPHGSATPGSTLRKLGVDIVVRGECEEIVAQLANGPDWREIPSTAYLRDGEVVSKGGVHASRFVDHEPLRWPTEWLQRHHHHHHRFDHEQYGLGAEVEASRGCPYNCSFCAKIDFRDAYRRRNHEAIVAEIDGLIAQGVGYVYFIDEIFLPQKALLEALVERPIKFGVQTRIDLWKPDLLELLGRAGCVSIEAGLESLTVEGREMLAKRCRLGTEELAALLINARRHVPFVQANLIGVVEDDPELVAYWRKHLIDNGVWANEPVPLYPYPSSPSYRQLWGEPDDLAWERAHEHYLASFRNFSDIQEKQPLPLRVLEQSCCAA</sequence>
<dbReference type="InterPro" id="IPR051198">
    <property type="entry name" value="BchE-like"/>
</dbReference>
<evidence type="ECO:0000256" key="5">
    <source>
        <dbReference type="ARBA" id="ARBA00023014"/>
    </source>
</evidence>
<reference evidence="7" key="1">
    <citation type="submission" date="2021-04" db="EMBL/GenBank/DDBJ databases">
        <title>Pseudaminobacter soli sp. nov., isolated from paddy soil contaminated by heavy metals.</title>
        <authorList>
            <person name="Zhang K."/>
        </authorList>
    </citation>
    <scope>NUCLEOTIDE SEQUENCE</scope>
    <source>
        <strain evidence="7">19-2017</strain>
    </source>
</reference>
<dbReference type="InterPro" id="IPR058240">
    <property type="entry name" value="rSAM_sf"/>
</dbReference>
<feature type="domain" description="Radical SAM core" evidence="6">
    <location>
        <begin position="197"/>
        <end position="413"/>
    </location>
</feature>
<evidence type="ECO:0000256" key="1">
    <source>
        <dbReference type="ARBA" id="ARBA00001966"/>
    </source>
</evidence>
<dbReference type="Pfam" id="PF04055">
    <property type="entry name" value="Radical_SAM"/>
    <property type="match status" value="1"/>
</dbReference>
<keyword evidence="2" id="KW-0949">S-adenosyl-L-methionine</keyword>
<dbReference type="InterPro" id="IPR007197">
    <property type="entry name" value="rSAM"/>
</dbReference>
<dbReference type="GO" id="GO:0051536">
    <property type="term" value="F:iron-sulfur cluster binding"/>
    <property type="evidence" value="ECO:0007669"/>
    <property type="project" value="UniProtKB-KW"/>
</dbReference>
<keyword evidence="3" id="KW-0479">Metal-binding</keyword>
<evidence type="ECO:0000256" key="3">
    <source>
        <dbReference type="ARBA" id="ARBA00022723"/>
    </source>
</evidence>
<dbReference type="SFLD" id="SFLDG01082">
    <property type="entry name" value="B12-binding_domain_containing"/>
    <property type="match status" value="1"/>
</dbReference>
<keyword evidence="8" id="KW-1185">Reference proteome</keyword>
<dbReference type="EMBL" id="JAGWCR010000001">
    <property type="protein sequence ID" value="MBS3647546.1"/>
    <property type="molecule type" value="Genomic_DNA"/>
</dbReference>
<name>A0A942DY73_9HYPH</name>
<dbReference type="Gene3D" id="3.40.50.280">
    <property type="entry name" value="Cobalamin-binding domain"/>
    <property type="match status" value="1"/>
</dbReference>
<evidence type="ECO:0000259" key="6">
    <source>
        <dbReference type="PROSITE" id="PS51918"/>
    </source>
</evidence>
<dbReference type="GO" id="GO:0005829">
    <property type="term" value="C:cytosol"/>
    <property type="evidence" value="ECO:0007669"/>
    <property type="project" value="TreeGrafter"/>
</dbReference>
<dbReference type="PROSITE" id="PS51918">
    <property type="entry name" value="RADICAL_SAM"/>
    <property type="match status" value="1"/>
</dbReference>
<gene>
    <name evidence="7" type="ORF">KEU06_02755</name>
</gene>
<dbReference type="RefSeq" id="WP_188253063.1">
    <property type="nucleotide sequence ID" value="NZ_JABVCF010000001.1"/>
</dbReference>
<dbReference type="SFLD" id="SFLDS00029">
    <property type="entry name" value="Radical_SAM"/>
    <property type="match status" value="1"/>
</dbReference>
<dbReference type="SUPFAM" id="SSF102114">
    <property type="entry name" value="Radical SAM enzymes"/>
    <property type="match status" value="1"/>
</dbReference>
<proteinExistence type="predicted"/>
<comment type="caution">
    <text evidence="7">The sequence shown here is derived from an EMBL/GenBank/DDBJ whole genome shotgun (WGS) entry which is preliminary data.</text>
</comment>
<evidence type="ECO:0000256" key="4">
    <source>
        <dbReference type="ARBA" id="ARBA00023004"/>
    </source>
</evidence>
<dbReference type="NCBIfam" id="TIGR04295">
    <property type="entry name" value="B12_rSAM_oligo"/>
    <property type="match status" value="1"/>
</dbReference>
<protein>
    <submittedName>
        <fullName evidence="7">TIGR04295 family B12-binding domain-containing radical SAM protein</fullName>
    </submittedName>
</protein>
<evidence type="ECO:0000313" key="7">
    <source>
        <dbReference type="EMBL" id="MBS3647546.1"/>
    </source>
</evidence>
<dbReference type="AlphaFoldDB" id="A0A942DY73"/>
<dbReference type="Gene3D" id="3.80.30.20">
    <property type="entry name" value="tm_1862 like domain"/>
    <property type="match status" value="1"/>
</dbReference>
<dbReference type="PANTHER" id="PTHR43409:SF7">
    <property type="entry name" value="BLL1977 PROTEIN"/>
    <property type="match status" value="1"/>
</dbReference>
<dbReference type="CDD" id="cd01335">
    <property type="entry name" value="Radical_SAM"/>
    <property type="match status" value="1"/>
</dbReference>
<dbReference type="GO" id="GO:0003824">
    <property type="term" value="F:catalytic activity"/>
    <property type="evidence" value="ECO:0007669"/>
    <property type="project" value="InterPro"/>
</dbReference>
<keyword evidence="5" id="KW-0411">Iron-sulfur</keyword>
<dbReference type="GO" id="GO:0046872">
    <property type="term" value="F:metal ion binding"/>
    <property type="evidence" value="ECO:0007669"/>
    <property type="project" value="UniProtKB-KW"/>
</dbReference>
<dbReference type="InterPro" id="IPR023404">
    <property type="entry name" value="rSAM_horseshoe"/>
</dbReference>
<dbReference type="InterPro" id="IPR027559">
    <property type="entry name" value="B12_rSAM_oligo"/>
</dbReference>
<dbReference type="PANTHER" id="PTHR43409">
    <property type="entry name" value="ANAEROBIC MAGNESIUM-PROTOPORPHYRIN IX MONOMETHYL ESTER CYCLASE-RELATED"/>
    <property type="match status" value="1"/>
</dbReference>
<comment type="cofactor">
    <cofactor evidence="1">
        <name>[4Fe-4S] cluster</name>
        <dbReference type="ChEBI" id="CHEBI:49883"/>
    </cofactor>
</comment>
<dbReference type="SMART" id="SM00729">
    <property type="entry name" value="Elp3"/>
    <property type="match status" value="1"/>
</dbReference>
<accession>A0A942DY73</accession>
<keyword evidence="4" id="KW-0408">Iron</keyword>
<dbReference type="Proteomes" id="UP000680348">
    <property type="component" value="Unassembled WGS sequence"/>
</dbReference>